<keyword evidence="1" id="KW-1188">Viral release from host cell</keyword>
<dbReference type="InterPro" id="IPR027417">
    <property type="entry name" value="P-loop_NTPase"/>
</dbReference>
<dbReference type="PATRIC" id="fig|52133.18.peg.2046"/>
<dbReference type="EMBL" id="JRUE01000178">
    <property type="protein sequence ID" value="KXZ67912.1"/>
    <property type="molecule type" value="Genomic_DNA"/>
</dbReference>
<proteinExistence type="predicted"/>
<dbReference type="Proteomes" id="UP000075680">
    <property type="component" value="Unassembled WGS sequence"/>
</dbReference>
<protein>
    <submittedName>
        <fullName evidence="4">Terminase-like family protein</fullName>
    </submittedName>
</protein>
<dbReference type="AlphaFoldDB" id="A0A150HNR5"/>
<evidence type="ECO:0000313" key="5">
    <source>
        <dbReference type="Proteomes" id="UP000075680"/>
    </source>
</evidence>
<dbReference type="Gene3D" id="3.30.420.240">
    <property type="match status" value="1"/>
</dbReference>
<feature type="domain" description="Terminase large subunit gp17-like C-terminal" evidence="3">
    <location>
        <begin position="412"/>
        <end position="570"/>
    </location>
</feature>
<evidence type="ECO:0000313" key="4">
    <source>
        <dbReference type="EMBL" id="KXZ67912.1"/>
    </source>
</evidence>
<dbReference type="InterPro" id="IPR010332">
    <property type="entry name" value="ATPase_terminase-su_N"/>
</dbReference>
<dbReference type="Pfam" id="PF17289">
    <property type="entry name" value="Terminase_6C"/>
    <property type="match status" value="1"/>
</dbReference>
<feature type="domain" description="Terminase ATPase subunit N-terminal" evidence="2">
    <location>
        <begin position="16"/>
        <end position="72"/>
    </location>
</feature>
<gene>
    <name evidence="4" type="ORF">AVENLUH5627_01972</name>
</gene>
<organism evidence="4 5">
    <name type="scientific">Acinetobacter venetianus</name>
    <dbReference type="NCBI Taxonomy" id="52133"/>
    <lineage>
        <taxon>Bacteria</taxon>
        <taxon>Pseudomonadati</taxon>
        <taxon>Pseudomonadota</taxon>
        <taxon>Gammaproteobacteria</taxon>
        <taxon>Moraxellales</taxon>
        <taxon>Moraxellaceae</taxon>
        <taxon>Acinetobacter</taxon>
    </lineage>
</organism>
<dbReference type="Pfam" id="PF06056">
    <property type="entry name" value="Terminase_5"/>
    <property type="match status" value="1"/>
</dbReference>
<name>A0A150HNR5_9GAMM</name>
<accession>A0A150HNR5</accession>
<dbReference type="InterPro" id="IPR035421">
    <property type="entry name" value="Terminase_6C"/>
</dbReference>
<evidence type="ECO:0000259" key="3">
    <source>
        <dbReference type="Pfam" id="PF17289"/>
    </source>
</evidence>
<evidence type="ECO:0000259" key="2">
    <source>
        <dbReference type="Pfam" id="PF06056"/>
    </source>
</evidence>
<dbReference type="Gene3D" id="3.40.50.300">
    <property type="entry name" value="P-loop containing nucleotide triphosphate hydrolases"/>
    <property type="match status" value="1"/>
</dbReference>
<sequence>MNDLSPIANLHLIMDNKLKAKFLYWLGWKIVDISEVLNENERTVQAWKTREDWEKEKPENRVENALTVRLMTLILKNKKTSGDIKEIDMLMRAYKEFARVEKYRNGGSEADLNPNIRKRNTERKNIPNHFTEEQIEELILAFEENLFDYQWTWYRAMDERSRMILKSRQIGATYYFAREALIDALRTGRNQIFLSASKAQAHIFKFYIKAFASEICGVELTGDPIVLSNGAELLFLGTNYRTAQGHHGNLYFDEIFWTYGFNELEKVASGMAMHKKWRKTYFSTPSTITHEAYAHWTGSRFNKGKPKSEHLKIDITHKALANGKKCADRIWRQIVTVEDAVAGGCDLFDINQLKFEYSPEDYANLLMCEFVDDGQSMFPLSMLQICMVDTLEIWNDFKIWHNRPFANKPVWIGYDPALTGDNAGLVVVAPPAVAGGKFRVLERHQFKGDDFSEQAEHIRAITLRYNVTYIGIDTTGMGYGVAELVRAFFPALTTFNYSPEVKSQLVYKTLDVIRNGRLEFDAGDKDLAQSLMSIKKTLTSSQKQITFSAGRSEEIGHADLAWALMHAIYNEPLAGITETNTSMVEIYS</sequence>
<dbReference type="Pfam" id="PF03237">
    <property type="entry name" value="Terminase_6N"/>
    <property type="match status" value="1"/>
</dbReference>
<reference evidence="4 5" key="1">
    <citation type="journal article" date="2016" name="Sci. Rep.">
        <title>Genomic and phenotypic characterization of the species Acinetobacter venetianus.</title>
        <authorList>
            <person name="Fondi M."/>
            <person name="Maida I."/>
            <person name="Perrin E."/>
            <person name="Orlandini V."/>
            <person name="La Torre L."/>
            <person name="Bosi E."/>
            <person name="Negroni A."/>
            <person name="Zanaroli G."/>
            <person name="Fava F."/>
            <person name="Decorosi F."/>
            <person name="Giovannetti L."/>
            <person name="Viti C."/>
            <person name="Vaneechoutte M."/>
            <person name="Dijkshoorn L."/>
            <person name="Fani R."/>
        </authorList>
    </citation>
    <scope>NUCLEOTIDE SEQUENCE [LARGE SCALE GENOMIC DNA]</scope>
    <source>
        <strain evidence="4 5">LUH5627</strain>
    </source>
</reference>
<dbReference type="RefSeq" id="WP_061518926.1">
    <property type="nucleotide sequence ID" value="NZ_JRUE01000178.1"/>
</dbReference>
<evidence type="ECO:0000256" key="1">
    <source>
        <dbReference type="ARBA" id="ARBA00022612"/>
    </source>
</evidence>
<comment type="caution">
    <text evidence="4">The sequence shown here is derived from an EMBL/GenBank/DDBJ whole genome shotgun (WGS) entry which is preliminary data.</text>
</comment>